<proteinExistence type="predicted"/>
<sequence>MCVIENFNINGSHQLTLGRRAELNEIPQRSTRAPFQVIISLGYLQKEMTTRGVIMYHNQPCGLCIGWIDYVCSTQSLIHSTVMPKDGLTNSSSTKILRVHQIPWNTLESLRKDLVNTVEKAVFRALLYIIKKISVVK</sequence>
<accession>A0AAV4S0I4</accession>
<dbReference type="EMBL" id="BPLR01008838">
    <property type="protein sequence ID" value="GIY27673.1"/>
    <property type="molecule type" value="Genomic_DNA"/>
</dbReference>
<comment type="caution">
    <text evidence="1">The sequence shown here is derived from an EMBL/GenBank/DDBJ whole genome shotgun (WGS) entry which is preliminary data.</text>
</comment>
<evidence type="ECO:0000313" key="2">
    <source>
        <dbReference type="Proteomes" id="UP001054945"/>
    </source>
</evidence>
<protein>
    <submittedName>
        <fullName evidence="1">Uncharacterized protein</fullName>
    </submittedName>
</protein>
<gene>
    <name evidence="1" type="ORF">CEXT_185421</name>
</gene>
<dbReference type="Proteomes" id="UP001054945">
    <property type="component" value="Unassembled WGS sequence"/>
</dbReference>
<reference evidence="1 2" key="1">
    <citation type="submission" date="2021-06" db="EMBL/GenBank/DDBJ databases">
        <title>Caerostris extrusa draft genome.</title>
        <authorList>
            <person name="Kono N."/>
            <person name="Arakawa K."/>
        </authorList>
    </citation>
    <scope>NUCLEOTIDE SEQUENCE [LARGE SCALE GENOMIC DNA]</scope>
</reference>
<dbReference type="AlphaFoldDB" id="A0AAV4S0I4"/>
<organism evidence="1 2">
    <name type="scientific">Caerostris extrusa</name>
    <name type="common">Bark spider</name>
    <name type="synonym">Caerostris bankana</name>
    <dbReference type="NCBI Taxonomy" id="172846"/>
    <lineage>
        <taxon>Eukaryota</taxon>
        <taxon>Metazoa</taxon>
        <taxon>Ecdysozoa</taxon>
        <taxon>Arthropoda</taxon>
        <taxon>Chelicerata</taxon>
        <taxon>Arachnida</taxon>
        <taxon>Araneae</taxon>
        <taxon>Araneomorphae</taxon>
        <taxon>Entelegynae</taxon>
        <taxon>Araneoidea</taxon>
        <taxon>Araneidae</taxon>
        <taxon>Caerostris</taxon>
    </lineage>
</organism>
<evidence type="ECO:0000313" key="1">
    <source>
        <dbReference type="EMBL" id="GIY27673.1"/>
    </source>
</evidence>
<name>A0AAV4S0I4_CAEEX</name>
<keyword evidence="2" id="KW-1185">Reference proteome</keyword>